<evidence type="ECO:0000313" key="3">
    <source>
        <dbReference type="Proteomes" id="UP000054099"/>
    </source>
</evidence>
<sequence length="439" mass="49206">MKRVSVLFISVLILLGMLAGCSGSAGGPQEESSGDSSAQKGKVTLNFWTFWGSETRRPVIEKIINDFNKSQDDIYVKHTFLPFGDIWTKNLAAISAGNPPDVIINDINSVQHRAKNNQSTNLSEYIKDDSFKGNFYPRLWDTVLYKNDPYAVPFNTDTRLLFYNKKAFKEAGLDPNKPPKTWDELEAYAKKLDKKSGDRYERIGFYPLWGSFGPPSWLMNADNGKGFLSKDNEVQINTPEKLEGLKWLKSWNDRIGQENVNAFKAEFGSEQSNPFIAGKVGMWVDVATFYTQIRDFGKDMDFGVAPMPAKTADAKHWSDGGGFVAEIPKGAKHPKESFEFIKYLTGEQAQTYWASKNFDNVANKKASEDALSKLSGNDKMVYKEAVDNLQVTTMNPVPADAPDYQNKINPLIDAVLLGKEKPENALKKAQSKVEQSLKK</sequence>
<dbReference type="Gene3D" id="3.40.190.10">
    <property type="entry name" value="Periplasmic binding protein-like II"/>
    <property type="match status" value="2"/>
</dbReference>
<dbReference type="Proteomes" id="UP000054099">
    <property type="component" value="Unassembled WGS sequence"/>
</dbReference>
<feature type="chain" id="PRO_5039536687" evidence="1">
    <location>
        <begin position="26"/>
        <end position="439"/>
    </location>
</feature>
<dbReference type="InterPro" id="IPR006059">
    <property type="entry name" value="SBP"/>
</dbReference>
<dbReference type="PROSITE" id="PS51257">
    <property type="entry name" value="PROKAR_LIPOPROTEIN"/>
    <property type="match status" value="1"/>
</dbReference>
<dbReference type="EMBL" id="LNQN01000001">
    <property type="protein sequence ID" value="KSU84189.1"/>
    <property type="molecule type" value="Genomic_DNA"/>
</dbReference>
<dbReference type="RefSeq" id="WP_061967436.1">
    <property type="nucleotide sequence ID" value="NZ_FMAV01000001.1"/>
</dbReference>
<dbReference type="Pfam" id="PF01547">
    <property type="entry name" value="SBP_bac_1"/>
    <property type="match status" value="1"/>
</dbReference>
<dbReference type="AlphaFoldDB" id="A0A0V8JB17"/>
<dbReference type="PANTHER" id="PTHR43649:SF12">
    <property type="entry name" value="DIACETYLCHITOBIOSE BINDING PROTEIN DASA"/>
    <property type="match status" value="1"/>
</dbReference>
<dbReference type="OrthoDB" id="9795467at2"/>
<proteinExistence type="predicted"/>
<feature type="signal peptide" evidence="1">
    <location>
        <begin position="1"/>
        <end position="25"/>
    </location>
</feature>
<comment type="caution">
    <text evidence="2">The sequence shown here is derived from an EMBL/GenBank/DDBJ whole genome shotgun (WGS) entry which is preliminary data.</text>
</comment>
<organism evidence="2 3">
    <name type="scientific">Fictibacillus enclensis</name>
    <dbReference type="NCBI Taxonomy" id="1017270"/>
    <lineage>
        <taxon>Bacteria</taxon>
        <taxon>Bacillati</taxon>
        <taxon>Bacillota</taxon>
        <taxon>Bacilli</taxon>
        <taxon>Bacillales</taxon>
        <taxon>Fictibacillaceae</taxon>
        <taxon>Fictibacillus</taxon>
    </lineage>
</organism>
<keyword evidence="1" id="KW-0732">Signal</keyword>
<dbReference type="SUPFAM" id="SSF53850">
    <property type="entry name" value="Periplasmic binding protein-like II"/>
    <property type="match status" value="1"/>
</dbReference>
<evidence type="ECO:0000256" key="1">
    <source>
        <dbReference type="SAM" id="SignalP"/>
    </source>
</evidence>
<keyword evidence="3" id="KW-1185">Reference proteome</keyword>
<protein>
    <submittedName>
        <fullName evidence="2">ABC transporter substrate-binding protein</fullName>
    </submittedName>
</protein>
<accession>A0A0V8JB17</accession>
<dbReference type="InterPro" id="IPR050490">
    <property type="entry name" value="Bact_solute-bd_prot1"/>
</dbReference>
<dbReference type="CDD" id="cd14748">
    <property type="entry name" value="PBP2_UgpB"/>
    <property type="match status" value="1"/>
</dbReference>
<gene>
    <name evidence="2" type="ORF">AS030_01065</name>
</gene>
<evidence type="ECO:0000313" key="2">
    <source>
        <dbReference type="EMBL" id="KSU84189.1"/>
    </source>
</evidence>
<reference evidence="2 3" key="1">
    <citation type="journal article" date="2014" name="Antonie Van Leeuwenhoek">
        <title>Fictibacillus enclensis sp. nov., isolated from marine sediment.</title>
        <authorList>
            <person name="Dastager S.G."/>
            <person name="Mawlankar R."/>
            <person name="Srinivasan K."/>
            <person name="Tang S.K."/>
            <person name="Lee J.C."/>
            <person name="Ramana V.V."/>
            <person name="Shouche Y.S."/>
        </authorList>
    </citation>
    <scope>NUCLEOTIDE SEQUENCE [LARGE SCALE GENOMIC DNA]</scope>
    <source>
        <strain evidence="2 3">NIO-1003</strain>
    </source>
</reference>
<name>A0A0V8JB17_9BACL</name>
<dbReference type="PANTHER" id="PTHR43649">
    <property type="entry name" value="ARABINOSE-BINDING PROTEIN-RELATED"/>
    <property type="match status" value="1"/>
</dbReference>